<protein>
    <submittedName>
        <fullName evidence="1">Uncharacterized protein</fullName>
    </submittedName>
</protein>
<proteinExistence type="predicted"/>
<evidence type="ECO:0000313" key="2">
    <source>
        <dbReference type="Proteomes" id="UP000214566"/>
    </source>
</evidence>
<dbReference type="AntiFam" id="ANF00012">
    <property type="entry name" value="tRNA translation"/>
</dbReference>
<organism evidence="1 2">
    <name type="scientific">Thiomonas delicata</name>
    <name type="common">Thiomonas cuprina</name>
    <dbReference type="NCBI Taxonomy" id="364030"/>
    <lineage>
        <taxon>Bacteria</taxon>
        <taxon>Pseudomonadati</taxon>
        <taxon>Pseudomonadota</taxon>
        <taxon>Betaproteobacteria</taxon>
        <taxon>Burkholderiales</taxon>
        <taxon>Thiomonas</taxon>
    </lineage>
</organism>
<reference evidence="1 2" key="1">
    <citation type="submission" date="2016-06" db="EMBL/GenBank/DDBJ databases">
        <authorList>
            <person name="Kjaerup R.B."/>
            <person name="Dalgaard T.S."/>
            <person name="Juul-Madsen H.R."/>
        </authorList>
    </citation>
    <scope>NUCLEOTIDE SEQUENCE [LARGE SCALE GENOMIC DNA]</scope>
    <source>
        <strain evidence="1 2">DSM 16361</strain>
    </source>
</reference>
<keyword evidence="2" id="KW-1185">Reference proteome</keyword>
<evidence type="ECO:0000313" key="1">
    <source>
        <dbReference type="EMBL" id="SBP90111.1"/>
    </source>
</evidence>
<dbReference type="AlphaFoldDB" id="A0A238DA63"/>
<dbReference type="Proteomes" id="UP000214566">
    <property type="component" value="Unassembled WGS sequence"/>
</dbReference>
<accession>A0A238DA63</accession>
<sequence length="75" mass="8307">MPEKSTAFCFDSFFGLPGGNRTPDPQLRRLLLYPTELRAASGFRRVSGAVKCSGRRRSDCPARLETWPQASAFAV</sequence>
<dbReference type="EMBL" id="FLMQ01000058">
    <property type="protein sequence ID" value="SBP90111.1"/>
    <property type="molecule type" value="Genomic_DNA"/>
</dbReference>
<name>A0A238DA63_THIDL</name>
<gene>
    <name evidence="1" type="ORF">THIARS_90261</name>
</gene>